<dbReference type="PATRIC" id="fig|1210046.3.peg.599"/>
<keyword evidence="3" id="KW-0238">DNA-binding</keyword>
<dbReference type="CDD" id="cd17247">
    <property type="entry name" value="RMtype1_S_Eco2747I-TRD2-CR2_like"/>
    <property type="match status" value="1"/>
</dbReference>
<feature type="domain" description="Type I restriction modification DNA specificity" evidence="5">
    <location>
        <begin position="103"/>
        <end position="260"/>
    </location>
</feature>
<keyword evidence="4" id="KW-0175">Coiled coil</keyword>
<sequence length="297" mass="32873">MALALVAARADLMARGQGTTFIELSSPAFASIPIPVPPPDEQRAIVDYLDQETVQIDALVAKQEEFIGLLRERRRMVVPSVLTKAAPVGHRPDKLHRRTRMGNGSTPRSGEDRYWLDGDIPWVNSSVVNRTQVLEPSKLVTRVAVKECHLPMVKPGSILVALTGEGKTRGAATILRIGSTINQHLAFIEPDERFWVPDYLLWLLRSQYDHLRRISSENGATKGGLTVGDLRALRVPMPELQQQHQLVKELEEVTARIDALIDKAEEHIALAKERRSALITAAVTGQVDVRTASRKAG</sequence>
<accession>K1E0W8</accession>
<keyword evidence="2" id="KW-0680">Restriction system</keyword>
<dbReference type="InterPro" id="IPR000055">
    <property type="entry name" value="Restrct_endonuc_typeI_TRD"/>
</dbReference>
<name>K1E0W8_9MICO</name>
<dbReference type="PANTHER" id="PTHR30408:SF12">
    <property type="entry name" value="TYPE I RESTRICTION ENZYME MJAVIII SPECIFICITY SUBUNIT"/>
    <property type="match status" value="1"/>
</dbReference>
<evidence type="ECO:0000256" key="4">
    <source>
        <dbReference type="SAM" id="Coils"/>
    </source>
</evidence>
<evidence type="ECO:0000313" key="7">
    <source>
        <dbReference type="Proteomes" id="UP000004474"/>
    </source>
</evidence>
<feature type="coiled-coil region" evidence="4">
    <location>
        <begin position="243"/>
        <end position="270"/>
    </location>
</feature>
<evidence type="ECO:0000256" key="2">
    <source>
        <dbReference type="ARBA" id="ARBA00022747"/>
    </source>
</evidence>
<feature type="domain" description="Type I restriction modification DNA specificity" evidence="5">
    <location>
        <begin position="4"/>
        <end position="53"/>
    </location>
</feature>
<evidence type="ECO:0000256" key="1">
    <source>
        <dbReference type="ARBA" id="ARBA00010923"/>
    </source>
</evidence>
<dbReference type="Proteomes" id="UP000004474">
    <property type="component" value="Unassembled WGS sequence"/>
</dbReference>
<dbReference type="STRING" id="1210046.B277_03098"/>
<comment type="caution">
    <text evidence="6">The sequence shown here is derived from an EMBL/GenBank/DDBJ whole genome shotgun (WGS) entry which is preliminary data.</text>
</comment>
<dbReference type="Gene3D" id="3.90.220.20">
    <property type="entry name" value="DNA methylase specificity domains"/>
    <property type="match status" value="2"/>
</dbReference>
<evidence type="ECO:0000259" key="5">
    <source>
        <dbReference type="Pfam" id="PF01420"/>
    </source>
</evidence>
<dbReference type="SUPFAM" id="SSF116734">
    <property type="entry name" value="DNA methylase specificity domain"/>
    <property type="match status" value="2"/>
</dbReference>
<dbReference type="REBASE" id="56254">
    <property type="entry name" value="S.Jho1ORF3103P"/>
</dbReference>
<dbReference type="PANTHER" id="PTHR30408">
    <property type="entry name" value="TYPE-1 RESTRICTION ENZYME ECOKI SPECIFICITY PROTEIN"/>
    <property type="match status" value="1"/>
</dbReference>
<dbReference type="Pfam" id="PF01420">
    <property type="entry name" value="Methylase_S"/>
    <property type="match status" value="2"/>
</dbReference>
<reference evidence="6 7" key="1">
    <citation type="journal article" date="2012" name="J. Bacteriol.">
        <title>Genome Sequence of Janibacter hoylei MTCC8307, Isolated from the Stratospheric Air.</title>
        <authorList>
            <person name="Pawar S.P."/>
            <person name="Dhotre D.P."/>
            <person name="Shetty S.A."/>
            <person name="Chowdhury S.P."/>
            <person name="Chaudhari B.L."/>
            <person name="Shouche Y.S."/>
        </authorList>
    </citation>
    <scope>NUCLEOTIDE SEQUENCE [LARGE SCALE GENOMIC DNA]</scope>
    <source>
        <strain evidence="6 7">PVAS-1</strain>
    </source>
</reference>
<evidence type="ECO:0000256" key="3">
    <source>
        <dbReference type="ARBA" id="ARBA00023125"/>
    </source>
</evidence>
<dbReference type="AlphaFoldDB" id="K1E0W8"/>
<comment type="similarity">
    <text evidence="1">Belongs to the type-I restriction system S methylase family.</text>
</comment>
<organism evidence="6 7">
    <name type="scientific">Janibacter hoylei PVAS-1</name>
    <dbReference type="NCBI Taxonomy" id="1210046"/>
    <lineage>
        <taxon>Bacteria</taxon>
        <taxon>Bacillati</taxon>
        <taxon>Actinomycetota</taxon>
        <taxon>Actinomycetes</taxon>
        <taxon>Micrococcales</taxon>
        <taxon>Intrasporangiaceae</taxon>
        <taxon>Janibacter</taxon>
    </lineage>
</organism>
<dbReference type="eggNOG" id="COG0732">
    <property type="taxonomic scope" value="Bacteria"/>
</dbReference>
<dbReference type="InterPro" id="IPR052021">
    <property type="entry name" value="Type-I_RS_S_subunit"/>
</dbReference>
<dbReference type="InterPro" id="IPR044946">
    <property type="entry name" value="Restrct_endonuc_typeI_TRD_sf"/>
</dbReference>
<dbReference type="EMBL" id="ALWX01000011">
    <property type="protein sequence ID" value="EKA62279.1"/>
    <property type="molecule type" value="Genomic_DNA"/>
</dbReference>
<dbReference type="GO" id="GO:0003677">
    <property type="term" value="F:DNA binding"/>
    <property type="evidence" value="ECO:0007669"/>
    <property type="project" value="UniProtKB-KW"/>
</dbReference>
<dbReference type="GO" id="GO:0009307">
    <property type="term" value="P:DNA restriction-modification system"/>
    <property type="evidence" value="ECO:0007669"/>
    <property type="project" value="UniProtKB-KW"/>
</dbReference>
<proteinExistence type="inferred from homology"/>
<gene>
    <name evidence="6" type="ORF">B277_03098</name>
</gene>
<evidence type="ECO:0000313" key="6">
    <source>
        <dbReference type="EMBL" id="EKA62279.1"/>
    </source>
</evidence>
<protein>
    <submittedName>
        <fullName evidence="6">Type I restriction-modification system specificity determinant</fullName>
    </submittedName>
</protein>